<proteinExistence type="predicted"/>
<evidence type="ECO:0000313" key="2">
    <source>
        <dbReference type="EMBL" id="PTL54358.1"/>
    </source>
</evidence>
<accession>A0A2T4UBU0</accession>
<reference evidence="2 3" key="1">
    <citation type="submission" date="2018-03" db="EMBL/GenBank/DDBJ databases">
        <title>Aquarubrobacter algicola gen. nov., sp. nov., a novel actinobacterium isolated from shallow eutrophic lake during the end of cyanobacterial harmful algal blooms.</title>
        <authorList>
            <person name="Chun S.J."/>
        </authorList>
    </citation>
    <scope>NUCLEOTIDE SEQUENCE [LARGE SCALE GENOMIC DNA]</scope>
    <source>
        <strain evidence="2 3">Seoho-28</strain>
    </source>
</reference>
<dbReference type="RefSeq" id="WP_107571300.1">
    <property type="nucleotide sequence ID" value="NZ_PYYB01000005.1"/>
</dbReference>
<organism evidence="2 3">
    <name type="scientific">Paraconexibacter algicola</name>
    <dbReference type="NCBI Taxonomy" id="2133960"/>
    <lineage>
        <taxon>Bacteria</taxon>
        <taxon>Bacillati</taxon>
        <taxon>Actinomycetota</taxon>
        <taxon>Thermoleophilia</taxon>
        <taxon>Solirubrobacterales</taxon>
        <taxon>Paraconexibacteraceae</taxon>
        <taxon>Paraconexibacter</taxon>
    </lineage>
</organism>
<gene>
    <name evidence="2" type="ORF">C7Y72_21735</name>
</gene>
<sequence length="68" mass="7245">MTPSTTPTPVTTRGARRNALAHRADEATITAYLRELSGAPSGRPARPATRRVEAQRSRCTAARASIQG</sequence>
<evidence type="ECO:0000256" key="1">
    <source>
        <dbReference type="SAM" id="MobiDB-lite"/>
    </source>
</evidence>
<keyword evidence="3" id="KW-1185">Reference proteome</keyword>
<dbReference type="AlphaFoldDB" id="A0A2T4UBU0"/>
<name>A0A2T4UBU0_9ACTN</name>
<comment type="caution">
    <text evidence="2">The sequence shown here is derived from an EMBL/GenBank/DDBJ whole genome shotgun (WGS) entry which is preliminary data.</text>
</comment>
<dbReference type="EMBL" id="PYYB01000005">
    <property type="protein sequence ID" value="PTL54358.1"/>
    <property type="molecule type" value="Genomic_DNA"/>
</dbReference>
<evidence type="ECO:0000313" key="3">
    <source>
        <dbReference type="Proteomes" id="UP000240739"/>
    </source>
</evidence>
<protein>
    <submittedName>
        <fullName evidence="2">Uncharacterized protein</fullName>
    </submittedName>
</protein>
<dbReference type="Proteomes" id="UP000240739">
    <property type="component" value="Unassembled WGS sequence"/>
</dbReference>
<feature type="region of interest" description="Disordered" evidence="1">
    <location>
        <begin position="37"/>
        <end position="68"/>
    </location>
</feature>